<comment type="subcellular location">
    <subcellularLocation>
        <location evidence="1">Membrane</location>
        <topology evidence="1">Multi-pass membrane protein</topology>
    </subcellularLocation>
</comment>
<dbReference type="KEGG" id="vsc:VSVS12_04272"/>
<evidence type="ECO:0000256" key="3">
    <source>
        <dbReference type="ARBA" id="ARBA00022989"/>
    </source>
</evidence>
<proteinExistence type="predicted"/>
<dbReference type="GeneID" id="96873958"/>
<dbReference type="AlphaFoldDB" id="A0A1B1NWF8"/>
<dbReference type="Gene3D" id="1.20.1720.10">
    <property type="entry name" value="Multidrug resistance protein D"/>
    <property type="match status" value="1"/>
</dbReference>
<dbReference type="InterPro" id="IPR011701">
    <property type="entry name" value="MFS"/>
</dbReference>
<protein>
    <submittedName>
        <fullName evidence="5">Multidrug resistance protein</fullName>
    </submittedName>
</protein>
<dbReference type="STRING" id="45658.VSVS12_04272"/>
<dbReference type="GO" id="GO:1990961">
    <property type="term" value="P:xenobiotic detoxification by transmembrane export across the plasma membrane"/>
    <property type="evidence" value="ECO:0007669"/>
    <property type="project" value="TreeGrafter"/>
</dbReference>
<dbReference type="CDD" id="cd17320">
    <property type="entry name" value="MFS_MdfA_MDR_like"/>
    <property type="match status" value="1"/>
</dbReference>
<dbReference type="RefSeq" id="WP_005598291.1">
    <property type="nucleotide sequence ID" value="NZ_CP016308.1"/>
</dbReference>
<keyword evidence="2" id="KW-0812">Transmembrane</keyword>
<dbReference type="Proteomes" id="UP000092528">
    <property type="component" value="Chromosome 2"/>
</dbReference>
<evidence type="ECO:0000313" key="5">
    <source>
        <dbReference type="EMBL" id="ANU38787.1"/>
    </source>
</evidence>
<dbReference type="PANTHER" id="PTHR23502">
    <property type="entry name" value="MAJOR FACILITATOR SUPERFAMILY"/>
    <property type="match status" value="1"/>
</dbReference>
<accession>A0A1B1NWF8</accession>
<name>A0A1B1NWF8_9VIBR</name>
<dbReference type="PATRIC" id="fig|45658.6.peg.4243"/>
<evidence type="ECO:0000256" key="1">
    <source>
        <dbReference type="ARBA" id="ARBA00004141"/>
    </source>
</evidence>
<gene>
    <name evidence="5" type="ORF">VSVS05_03751</name>
</gene>
<dbReference type="GO" id="GO:0005886">
    <property type="term" value="C:plasma membrane"/>
    <property type="evidence" value="ECO:0007669"/>
    <property type="project" value="TreeGrafter"/>
</dbReference>
<dbReference type="PANTHER" id="PTHR23502:SF75">
    <property type="entry name" value="MULTIDRUG RESISTANCE PROTEIN D"/>
    <property type="match status" value="1"/>
</dbReference>
<dbReference type="InterPro" id="IPR036259">
    <property type="entry name" value="MFS_trans_sf"/>
</dbReference>
<evidence type="ECO:0000313" key="6">
    <source>
        <dbReference type="Proteomes" id="UP000092528"/>
    </source>
</evidence>
<evidence type="ECO:0000256" key="4">
    <source>
        <dbReference type="ARBA" id="ARBA00023136"/>
    </source>
</evidence>
<dbReference type="Pfam" id="PF07690">
    <property type="entry name" value="MFS_1"/>
    <property type="match status" value="1"/>
</dbReference>
<dbReference type="GO" id="GO:0022857">
    <property type="term" value="F:transmembrane transporter activity"/>
    <property type="evidence" value="ECO:0007669"/>
    <property type="project" value="InterPro"/>
</dbReference>
<reference evidence="5 6" key="1">
    <citation type="submission" date="2016-07" db="EMBL/GenBank/DDBJ databases">
        <title>Genome sequencing of Vibrio scophthalmi strain VS-05, an isolated from Paralichthys olivaceus.</title>
        <authorList>
            <person name="Han H.-J."/>
        </authorList>
    </citation>
    <scope>NUCLEOTIDE SEQUENCE [LARGE SCALE GENOMIC DNA]</scope>
    <source>
        <strain evidence="5 6">VS-05</strain>
    </source>
</reference>
<keyword evidence="4" id="KW-0472">Membrane</keyword>
<dbReference type="SUPFAM" id="SSF103473">
    <property type="entry name" value="MFS general substrate transporter"/>
    <property type="match status" value="1"/>
</dbReference>
<keyword evidence="6" id="KW-1185">Reference proteome</keyword>
<organism evidence="5 6">
    <name type="scientific">Vibrio scophthalmi</name>
    <dbReference type="NCBI Taxonomy" id="45658"/>
    <lineage>
        <taxon>Bacteria</taxon>
        <taxon>Pseudomonadati</taxon>
        <taxon>Pseudomonadota</taxon>
        <taxon>Gammaproteobacteria</taxon>
        <taxon>Vibrionales</taxon>
        <taxon>Vibrionaceae</taxon>
        <taxon>Vibrio</taxon>
    </lineage>
</organism>
<dbReference type="PROSITE" id="PS50850">
    <property type="entry name" value="MFS"/>
    <property type="match status" value="1"/>
</dbReference>
<sequence>MSLQFKLNRMKSKQTSPFNKIPLLLAMMIIATGQVGVSIYLPALPHISQSLSVDQADVQLLVTLFLVGFGGSQLFYGPLSDAIGRRPVFIFGQGIYLLGTIVCLLFIDNLYWLAFGRLLQGLGSGSASVLGRSVLRDSYDGAHLTKAFAYISVTASVIPIFAPVLGGWITYQFGWQAVFIFVFIYLAAIYLLGIFILPETLPYEASRFNLLAVMKNYRRLMTNRQVISSASYNWLSYLASLVSLSVLPFILQQNLGLSAAQYGSIMIVPSVGLMCGSLALNVLNRFLSRSQLLAIAITIIALSGLWLLSFEMTLFHLVWAFSWLSFAQGMSFPISISMLLEPHKKQAGAVSALSGSVQMGISGIFGGYLVQYWVHTQIGLGLFYLLIAVVMAAVLMSQKSIFYTEQQA</sequence>
<evidence type="ECO:0000256" key="2">
    <source>
        <dbReference type="ARBA" id="ARBA00022692"/>
    </source>
</evidence>
<keyword evidence="3" id="KW-1133">Transmembrane helix</keyword>
<dbReference type="InterPro" id="IPR020846">
    <property type="entry name" value="MFS_dom"/>
</dbReference>
<dbReference type="EMBL" id="CP016415">
    <property type="protein sequence ID" value="ANU38787.1"/>
    <property type="molecule type" value="Genomic_DNA"/>
</dbReference>